<keyword evidence="3" id="KW-1185">Reference proteome</keyword>
<name>A0A6I8M3M6_9PSEU</name>
<sequence>MVTTFTVPLRPEQDGRGRVNFLFDCGVHRGAELSITMQRAEIVATAWIHQAEAMTLLHPGDRHLVGLALEGRHYGEYRNTSSTGTRPAPTRAPARPSGRRSR</sequence>
<evidence type="ECO:0000256" key="1">
    <source>
        <dbReference type="SAM" id="MobiDB-lite"/>
    </source>
</evidence>
<feature type="compositionally biased region" description="Low complexity" evidence="1">
    <location>
        <begin position="82"/>
        <end position="96"/>
    </location>
</feature>
<protein>
    <submittedName>
        <fullName evidence="2">Uncharacterized protein</fullName>
    </submittedName>
</protein>
<reference evidence="2 3" key="1">
    <citation type="submission" date="2019-09" db="EMBL/GenBank/DDBJ databases">
        <authorList>
            <person name="Leyn A S."/>
        </authorList>
    </citation>
    <scope>NUCLEOTIDE SEQUENCE [LARGE SCALE GENOMIC DNA]</scope>
    <source>
        <strain evidence="2">AA231_1</strain>
    </source>
</reference>
<organism evidence="2 3">
    <name type="scientific">Amycolatopsis camponoti</name>
    <dbReference type="NCBI Taxonomy" id="2606593"/>
    <lineage>
        <taxon>Bacteria</taxon>
        <taxon>Bacillati</taxon>
        <taxon>Actinomycetota</taxon>
        <taxon>Actinomycetes</taxon>
        <taxon>Pseudonocardiales</taxon>
        <taxon>Pseudonocardiaceae</taxon>
        <taxon>Amycolatopsis</taxon>
    </lineage>
</organism>
<gene>
    <name evidence="2" type="ORF">AA23TX_07588</name>
</gene>
<feature type="region of interest" description="Disordered" evidence="1">
    <location>
        <begin position="76"/>
        <end position="102"/>
    </location>
</feature>
<dbReference type="Proteomes" id="UP000399805">
    <property type="component" value="Unassembled WGS sequence"/>
</dbReference>
<accession>A0A6I8M3M6</accession>
<evidence type="ECO:0000313" key="2">
    <source>
        <dbReference type="EMBL" id="VVJ22671.1"/>
    </source>
</evidence>
<dbReference type="AlphaFoldDB" id="A0A6I8M3M6"/>
<evidence type="ECO:0000313" key="3">
    <source>
        <dbReference type="Proteomes" id="UP000399805"/>
    </source>
</evidence>
<proteinExistence type="predicted"/>
<dbReference type="EMBL" id="CABVGP010000003">
    <property type="protein sequence ID" value="VVJ22671.1"/>
    <property type="molecule type" value="Genomic_DNA"/>
</dbReference>